<sequence length="291" mass="32133">MSSKILRAQPAPAEPFVIHAPLGDALPLVFDSPHSGFALPDDFGTVATEAELASSCDAFVDELWLPAVGRGATLLAACFPRAYIDPNRAADDIDAQLLAQPWPEPLQPRAYTLRGMGLIRRDILPGRPMYQRLLDVTEVQSRLDRYYRPYRQALARLLHERQQAGGRVWHIDCHSMKAQGNAMNVDRGAQRPDIVVSDGLGRTADPAFTAWVADALRERGFSVQVNDPYQGGDLVLAHGAPAQGVNSVQIELNRALYLDESRHATHAGFEALQRRLDDFSRALIDHVTRSL</sequence>
<evidence type="ECO:0000313" key="2">
    <source>
        <dbReference type="Proteomes" id="UP001364695"/>
    </source>
</evidence>
<proteinExistence type="predicted"/>
<keyword evidence="2" id="KW-1185">Reference proteome</keyword>
<organism evidence="1 2">
    <name type="scientific">Amphibiibacter pelophylacis</name>
    <dbReference type="NCBI Taxonomy" id="1799477"/>
    <lineage>
        <taxon>Bacteria</taxon>
        <taxon>Pseudomonadati</taxon>
        <taxon>Pseudomonadota</taxon>
        <taxon>Betaproteobacteria</taxon>
        <taxon>Burkholderiales</taxon>
        <taxon>Sphaerotilaceae</taxon>
        <taxon>Amphibiibacter</taxon>
    </lineage>
</organism>
<comment type="caution">
    <text evidence="1">The sequence shown here is derived from an EMBL/GenBank/DDBJ whole genome shotgun (WGS) entry which is preliminary data.</text>
</comment>
<dbReference type="EMBL" id="JAWDIE010000018">
    <property type="protein sequence ID" value="MEJ7139002.1"/>
    <property type="molecule type" value="Genomic_DNA"/>
</dbReference>
<evidence type="ECO:0000313" key="1">
    <source>
        <dbReference type="EMBL" id="MEJ7139002.1"/>
    </source>
</evidence>
<dbReference type="Proteomes" id="UP001364695">
    <property type="component" value="Unassembled WGS sequence"/>
</dbReference>
<reference evidence="1" key="1">
    <citation type="submission" date="2023-10" db="EMBL/GenBank/DDBJ databases">
        <title>Amphibacter perezi, gen. nov., sp. nov. a novel taxa of the family Comamonadaceae, class Betaproteobacteria isolated from the skin microbiota of Pelophylax perezi from different populations.</title>
        <authorList>
            <person name="Costa S."/>
            <person name="Proenca D.N."/>
            <person name="Lopes I."/>
            <person name="Morais P.V."/>
        </authorList>
    </citation>
    <scope>NUCLEOTIDE SEQUENCE</scope>
    <source>
        <strain evidence="1">SL12-8</strain>
    </source>
</reference>
<name>A0ACC6P4B3_9BURK</name>
<protein>
    <submittedName>
        <fullName evidence="1">N-formylglutamate amidohydrolase</fullName>
    </submittedName>
</protein>
<gene>
    <name evidence="1" type="ORF">RV045_11265</name>
</gene>
<accession>A0ACC6P4B3</accession>